<evidence type="ECO:0000313" key="5">
    <source>
        <dbReference type="Proteomes" id="UP000187429"/>
    </source>
</evidence>
<dbReference type="GO" id="GO:0016020">
    <property type="term" value="C:membrane"/>
    <property type="evidence" value="ECO:0007669"/>
    <property type="project" value="TreeGrafter"/>
</dbReference>
<keyword evidence="2" id="KW-0067">ATP-binding</keyword>
<sequence>MKSYAIPNTAKPGESHVLRHNSCKDSLELSIFPEVRTAHDMFWNSVKIASDKPFLGHRKYDSATKTYGEYVYQTYGQVATRVTNLGCGLVHINQQVQEQPNGGIKRNFPVAIYANNCPEWAITERAAFTQSLYTVSLYDTLGESSVEYIINHSEAPLIVCSIDKVAKLLRMSEDIPNIRNIISTNSFDQVAGGSGNHMPSPYNTSAVSVLKQWAASKNINLYDIDEVERIGAEHSIPHYPPRPDDIYTICYTSGTTGNPKGALCTHSAYTFAAKSSVETSEIAPHPVYISYLPLAHTYGRTCENIATLLQGTIGYFRGDITGIIEDCQALQPTMFASVPRLLNRIYDRMAAATIYASGITGIVARKAVGDKLANLKAGLGNKHAVWDRLLFNKMKAIISKRLMRVNTGSAPLEANVLDFLRIGLACTVVEGFGMTETSAMSTIQSNSENTSGNIGVPAIGVECKLIDVKEMNYLVTDTPVPRGELCVRGPNLFVGYLKEEEKTRESFVGDGWFATGDISQFNADGTISIIDRKKNIFKLSQGEYVAPEKIENILSKHQLVMQSFVHGDSLNDKLVAVIVPDPETFVPWAKKVLAKSPQPHAQTLGELCSNSEIVAAFQAQVDEATARAKLHGFEKPKAIFLEATPFDIEVNQLLTPTLKLKRKEAAVYYKDTLVALYAKLKNAN</sequence>
<evidence type="ECO:0000259" key="3">
    <source>
        <dbReference type="Pfam" id="PF00501"/>
    </source>
</evidence>
<gene>
    <name evidence="4" type="ORF">AYI69_g10518</name>
</gene>
<keyword evidence="1" id="KW-0547">Nucleotide-binding</keyword>
<comment type="caution">
    <text evidence="4">The sequence shown here is derived from an EMBL/GenBank/DDBJ whole genome shotgun (WGS) entry which is preliminary data.</text>
</comment>
<dbReference type="OrthoDB" id="1700726at2759"/>
<dbReference type="SUPFAM" id="SSF56801">
    <property type="entry name" value="Acetyl-CoA synthetase-like"/>
    <property type="match status" value="1"/>
</dbReference>
<keyword evidence="5" id="KW-1185">Reference proteome</keyword>
<evidence type="ECO:0000256" key="2">
    <source>
        <dbReference type="ARBA" id="ARBA00022840"/>
    </source>
</evidence>
<protein>
    <submittedName>
        <fullName evidence="4">Long chain acyl-CoA synthetase 7, peroxisomal</fullName>
    </submittedName>
</protein>
<dbReference type="GO" id="GO:0005783">
    <property type="term" value="C:endoplasmic reticulum"/>
    <property type="evidence" value="ECO:0007669"/>
    <property type="project" value="TreeGrafter"/>
</dbReference>
<dbReference type="Gene3D" id="3.40.50.12780">
    <property type="entry name" value="N-terminal domain of ligase-like"/>
    <property type="match status" value="1"/>
</dbReference>
<organism evidence="4 5">
    <name type="scientific">Smittium culicis</name>
    <dbReference type="NCBI Taxonomy" id="133412"/>
    <lineage>
        <taxon>Eukaryota</taxon>
        <taxon>Fungi</taxon>
        <taxon>Fungi incertae sedis</taxon>
        <taxon>Zoopagomycota</taxon>
        <taxon>Kickxellomycotina</taxon>
        <taxon>Harpellomycetes</taxon>
        <taxon>Harpellales</taxon>
        <taxon>Legeriomycetaceae</taxon>
        <taxon>Smittium</taxon>
    </lineage>
</organism>
<dbReference type="InterPro" id="IPR020845">
    <property type="entry name" value="AMP-binding_CS"/>
</dbReference>
<dbReference type="EMBL" id="LSSM01006922">
    <property type="protein sequence ID" value="OMJ09766.1"/>
    <property type="molecule type" value="Genomic_DNA"/>
</dbReference>
<dbReference type="GO" id="GO:0004467">
    <property type="term" value="F:long-chain fatty acid-CoA ligase activity"/>
    <property type="evidence" value="ECO:0007669"/>
    <property type="project" value="TreeGrafter"/>
</dbReference>
<accession>A0A1R1X549</accession>
<dbReference type="PANTHER" id="PTHR43272:SF33">
    <property type="entry name" value="AMP-BINDING DOMAIN-CONTAINING PROTEIN-RELATED"/>
    <property type="match status" value="1"/>
</dbReference>
<dbReference type="Pfam" id="PF00501">
    <property type="entry name" value="AMP-binding"/>
    <property type="match status" value="1"/>
</dbReference>
<dbReference type="InterPro" id="IPR042099">
    <property type="entry name" value="ANL_N_sf"/>
</dbReference>
<evidence type="ECO:0000256" key="1">
    <source>
        <dbReference type="ARBA" id="ARBA00022741"/>
    </source>
</evidence>
<dbReference type="Proteomes" id="UP000187429">
    <property type="component" value="Unassembled WGS sequence"/>
</dbReference>
<dbReference type="PANTHER" id="PTHR43272">
    <property type="entry name" value="LONG-CHAIN-FATTY-ACID--COA LIGASE"/>
    <property type="match status" value="1"/>
</dbReference>
<dbReference type="GO" id="GO:0005524">
    <property type="term" value="F:ATP binding"/>
    <property type="evidence" value="ECO:0007669"/>
    <property type="project" value="UniProtKB-KW"/>
</dbReference>
<name>A0A1R1X549_9FUNG</name>
<dbReference type="AlphaFoldDB" id="A0A1R1X549"/>
<dbReference type="PROSITE" id="PS00455">
    <property type="entry name" value="AMP_BINDING"/>
    <property type="match status" value="1"/>
</dbReference>
<proteinExistence type="predicted"/>
<evidence type="ECO:0000313" key="4">
    <source>
        <dbReference type="EMBL" id="OMJ09766.1"/>
    </source>
</evidence>
<reference evidence="5" key="1">
    <citation type="submission" date="2017-01" db="EMBL/GenBank/DDBJ databases">
        <authorList>
            <person name="Wang Y."/>
            <person name="White M."/>
            <person name="Kvist S."/>
            <person name="Moncalvo J.-M."/>
        </authorList>
    </citation>
    <scope>NUCLEOTIDE SEQUENCE [LARGE SCALE GENOMIC DNA]</scope>
    <source>
        <strain evidence="5">ID-206-W2</strain>
    </source>
</reference>
<dbReference type="InterPro" id="IPR000873">
    <property type="entry name" value="AMP-dep_synth/lig_dom"/>
</dbReference>
<feature type="domain" description="AMP-dependent synthetase/ligase" evidence="3">
    <location>
        <begin position="63"/>
        <end position="497"/>
    </location>
</feature>